<feature type="transmembrane region" description="Helical" evidence="15">
    <location>
        <begin position="354"/>
        <end position="373"/>
    </location>
</feature>
<dbReference type="InterPro" id="IPR001757">
    <property type="entry name" value="P_typ_ATPase"/>
</dbReference>
<keyword evidence="11" id="KW-1278">Translocase</keyword>
<keyword evidence="4 15" id="KW-1003">Cell membrane</keyword>
<comment type="similarity">
    <text evidence="2 15">Belongs to the cation transport ATPase (P-type) (TC 3.A.3) family. Type IB subfamily.</text>
</comment>
<dbReference type="Gene3D" id="3.40.50.1000">
    <property type="entry name" value="HAD superfamily/HAD-like"/>
    <property type="match status" value="1"/>
</dbReference>
<dbReference type="InterPro" id="IPR023299">
    <property type="entry name" value="ATPase_P-typ_cyto_dom_N"/>
</dbReference>
<evidence type="ECO:0000256" key="5">
    <source>
        <dbReference type="ARBA" id="ARBA00022553"/>
    </source>
</evidence>
<feature type="transmembrane region" description="Helical" evidence="15">
    <location>
        <begin position="674"/>
        <end position="698"/>
    </location>
</feature>
<dbReference type="InterPro" id="IPR027256">
    <property type="entry name" value="P-typ_ATPase_IB"/>
</dbReference>
<dbReference type="PANTHER" id="PTHR43520:SF5">
    <property type="entry name" value="CATION-TRANSPORTING P-TYPE ATPASE-RELATED"/>
    <property type="match status" value="1"/>
</dbReference>
<evidence type="ECO:0000256" key="10">
    <source>
        <dbReference type="ARBA" id="ARBA00022842"/>
    </source>
</evidence>
<evidence type="ECO:0000313" key="18">
    <source>
        <dbReference type="Proteomes" id="UP001597135"/>
    </source>
</evidence>
<dbReference type="InterPro" id="IPR008250">
    <property type="entry name" value="ATPase_P-typ_transduc_dom_A_sf"/>
</dbReference>
<dbReference type="Gene3D" id="3.30.70.100">
    <property type="match status" value="1"/>
</dbReference>
<evidence type="ECO:0000256" key="11">
    <source>
        <dbReference type="ARBA" id="ARBA00022967"/>
    </source>
</evidence>
<dbReference type="Gene3D" id="3.40.1110.10">
    <property type="entry name" value="Calcium-transporting ATPase, cytoplasmic domain N"/>
    <property type="match status" value="1"/>
</dbReference>
<keyword evidence="14 15" id="KW-0472">Membrane</keyword>
<evidence type="ECO:0000256" key="14">
    <source>
        <dbReference type="ARBA" id="ARBA00023136"/>
    </source>
</evidence>
<evidence type="ECO:0000256" key="13">
    <source>
        <dbReference type="ARBA" id="ARBA00023065"/>
    </source>
</evidence>
<dbReference type="Pfam" id="PF00702">
    <property type="entry name" value="Hydrolase"/>
    <property type="match status" value="1"/>
</dbReference>
<dbReference type="EMBL" id="JBHTMU010000013">
    <property type="protein sequence ID" value="MFD1342575.1"/>
    <property type="molecule type" value="Genomic_DNA"/>
</dbReference>
<comment type="caution">
    <text evidence="17">The sequence shown here is derived from an EMBL/GenBank/DDBJ whole genome shotgun (WGS) entry which is preliminary data.</text>
</comment>
<sequence>MTAACPACAGLPEAEVSPETATGPSRALHLPDIHCAACIAKVEDALGALPGVRSARVNLTLKRVQIDAPGVADATLIDALASVGQRAQRLDAGRLGSQEEGQRDLLTRIGVAGFAMMNVMLLSVAVWSGAMETTAQLFHLVSAAIAVPAIAFSARPFFVSAFRALGAGALNMDVPISLAIALAAASSTATAFGLGAEEGWFDAALALTFFLLVGRYLDQAGRRAARSAAAELAALEAPQAVRLDGGTETVVDAANLRAGDLIRVRPGDRLPADGIIETGLTDLDRSALTGESRPEAAGPGESVSAGETCLTGTLTVRVLRAGEDTGLARMAALVATAESQKFRHKSLADRAARLYAPVVHLLGAAAFLGWLWLTGDGWRALDVAISVLVITCPCALGLAIPAVSTVTTARLFRAGLLVTSRTALERLAEIDIVVFDKTGTLTSSRATLAGTPPDHALALAAGLASASRHPVATAIRDAAVARGIAPLPVEAVTEVAGLGIEGYHDGARLRLGRAPWAVPGETGGTWLSCEGEPPLRFELQETLRPEAADTIAQLRAAGYEVALLSGDTSEAVAHIASALGIDRAEAGLRPEDKVAWVEARQAEGRHVLMVGDGLNDTGCLSVAHAGIAPGTALDAARSAADVVLLSGDLTGVPLALRSARTAVARMRQNLGLAALYNAISIPVALAGFATPLLAALAMSASSLTVSLNAARRST</sequence>
<dbReference type="SUPFAM" id="SSF81653">
    <property type="entry name" value="Calcium ATPase, transduction domain A"/>
    <property type="match status" value="1"/>
</dbReference>
<dbReference type="SUPFAM" id="SSF81665">
    <property type="entry name" value="Calcium ATPase, transmembrane domain M"/>
    <property type="match status" value="1"/>
</dbReference>
<dbReference type="InterPro" id="IPR017969">
    <property type="entry name" value="Heavy-metal-associated_CS"/>
</dbReference>
<dbReference type="PANTHER" id="PTHR43520">
    <property type="entry name" value="ATP7, ISOFORM B"/>
    <property type="match status" value="1"/>
</dbReference>
<dbReference type="PROSITE" id="PS01047">
    <property type="entry name" value="HMA_1"/>
    <property type="match status" value="1"/>
</dbReference>
<evidence type="ECO:0000256" key="8">
    <source>
        <dbReference type="ARBA" id="ARBA00022741"/>
    </source>
</evidence>
<feature type="transmembrane region" description="Helical" evidence="15">
    <location>
        <begin position="140"/>
        <end position="162"/>
    </location>
</feature>
<dbReference type="SUPFAM" id="SSF56784">
    <property type="entry name" value="HAD-like"/>
    <property type="match status" value="1"/>
</dbReference>
<dbReference type="NCBIfam" id="TIGR01511">
    <property type="entry name" value="ATPase-IB1_Cu"/>
    <property type="match status" value="1"/>
</dbReference>
<comment type="subcellular location">
    <subcellularLocation>
        <location evidence="1">Cell membrane</location>
        <topology evidence="1">Multi-pass membrane protein</topology>
    </subcellularLocation>
</comment>
<accession>A0ABW3ZHF5</accession>
<dbReference type="Proteomes" id="UP001597135">
    <property type="component" value="Unassembled WGS sequence"/>
</dbReference>
<dbReference type="PRINTS" id="PR00119">
    <property type="entry name" value="CATATPASE"/>
</dbReference>
<feature type="transmembrane region" description="Helical" evidence="15">
    <location>
        <begin position="105"/>
        <end position="128"/>
    </location>
</feature>
<reference evidence="18" key="1">
    <citation type="journal article" date="2019" name="Int. J. Syst. Evol. Microbiol.">
        <title>The Global Catalogue of Microorganisms (GCM) 10K type strain sequencing project: providing services to taxonomists for standard genome sequencing and annotation.</title>
        <authorList>
            <consortium name="The Broad Institute Genomics Platform"/>
            <consortium name="The Broad Institute Genome Sequencing Center for Infectious Disease"/>
            <person name="Wu L."/>
            <person name="Ma J."/>
        </authorList>
    </citation>
    <scope>NUCLEOTIDE SEQUENCE [LARGE SCALE GENOMIC DNA]</scope>
    <source>
        <strain evidence="18">CCUG 62953</strain>
    </source>
</reference>
<dbReference type="PROSITE" id="PS50846">
    <property type="entry name" value="HMA_2"/>
    <property type="match status" value="1"/>
</dbReference>
<keyword evidence="5" id="KW-0597">Phosphoprotein</keyword>
<feature type="transmembrane region" description="Helical" evidence="15">
    <location>
        <begin position="385"/>
        <end position="412"/>
    </location>
</feature>
<keyword evidence="3" id="KW-0813">Transport</keyword>
<dbReference type="RefSeq" id="WP_386802767.1">
    <property type="nucleotide sequence ID" value="NZ_JBHTMU010000013.1"/>
</dbReference>
<evidence type="ECO:0000256" key="12">
    <source>
        <dbReference type="ARBA" id="ARBA00022989"/>
    </source>
</evidence>
<evidence type="ECO:0000259" key="16">
    <source>
        <dbReference type="PROSITE" id="PS50846"/>
    </source>
</evidence>
<keyword evidence="8 15" id="KW-0547">Nucleotide-binding</keyword>
<evidence type="ECO:0000256" key="15">
    <source>
        <dbReference type="RuleBase" id="RU362081"/>
    </source>
</evidence>
<evidence type="ECO:0000256" key="4">
    <source>
        <dbReference type="ARBA" id="ARBA00022475"/>
    </source>
</evidence>
<dbReference type="Gene3D" id="2.70.150.10">
    <property type="entry name" value="Calcium-transporting ATPase, cytoplasmic transduction domain A"/>
    <property type="match status" value="1"/>
</dbReference>
<evidence type="ECO:0000256" key="1">
    <source>
        <dbReference type="ARBA" id="ARBA00004651"/>
    </source>
</evidence>
<evidence type="ECO:0000313" key="17">
    <source>
        <dbReference type="EMBL" id="MFD1342575.1"/>
    </source>
</evidence>
<keyword evidence="10" id="KW-0460">Magnesium</keyword>
<dbReference type="Pfam" id="PF00403">
    <property type="entry name" value="HMA"/>
    <property type="match status" value="1"/>
</dbReference>
<gene>
    <name evidence="17" type="ORF">ACFQ4E_09110</name>
</gene>
<dbReference type="InterPro" id="IPR018303">
    <property type="entry name" value="ATPase_P-typ_P_site"/>
</dbReference>
<feature type="transmembrane region" description="Helical" evidence="15">
    <location>
        <begin position="174"/>
        <end position="194"/>
    </location>
</feature>
<protein>
    <submittedName>
        <fullName evidence="17">Heavy metal translocating P-type ATPase</fullName>
    </submittedName>
</protein>
<feature type="domain" description="HMA" evidence="16">
    <location>
        <begin position="24"/>
        <end position="88"/>
    </location>
</feature>
<dbReference type="NCBIfam" id="TIGR01494">
    <property type="entry name" value="ATPase_P-type"/>
    <property type="match status" value="2"/>
</dbReference>
<feature type="transmembrane region" description="Helical" evidence="15">
    <location>
        <begin position="200"/>
        <end position="217"/>
    </location>
</feature>
<evidence type="ECO:0000256" key="7">
    <source>
        <dbReference type="ARBA" id="ARBA00022723"/>
    </source>
</evidence>
<evidence type="ECO:0000256" key="6">
    <source>
        <dbReference type="ARBA" id="ARBA00022692"/>
    </source>
</evidence>
<dbReference type="InterPro" id="IPR023214">
    <property type="entry name" value="HAD_sf"/>
</dbReference>
<organism evidence="17 18">
    <name type="scientific">Litorisediminicola beolgyonensis</name>
    <dbReference type="NCBI Taxonomy" id="1173614"/>
    <lineage>
        <taxon>Bacteria</taxon>
        <taxon>Pseudomonadati</taxon>
        <taxon>Pseudomonadota</taxon>
        <taxon>Alphaproteobacteria</taxon>
        <taxon>Rhodobacterales</taxon>
        <taxon>Paracoccaceae</taxon>
        <taxon>Litorisediminicola</taxon>
    </lineage>
</organism>
<keyword evidence="13" id="KW-0406">Ion transport</keyword>
<dbReference type="NCBIfam" id="TIGR01512">
    <property type="entry name" value="ATPase-IB2_Cd"/>
    <property type="match status" value="1"/>
</dbReference>
<dbReference type="InterPro" id="IPR023298">
    <property type="entry name" value="ATPase_P-typ_TM_dom_sf"/>
</dbReference>
<dbReference type="InterPro" id="IPR036412">
    <property type="entry name" value="HAD-like_sf"/>
</dbReference>
<proteinExistence type="inferred from homology"/>
<keyword evidence="7 15" id="KW-0479">Metal-binding</keyword>
<dbReference type="PROSITE" id="PS00154">
    <property type="entry name" value="ATPASE_E1_E2"/>
    <property type="match status" value="1"/>
</dbReference>
<keyword evidence="6 15" id="KW-0812">Transmembrane</keyword>
<dbReference type="SUPFAM" id="SSF55008">
    <property type="entry name" value="HMA, heavy metal-associated domain"/>
    <property type="match status" value="1"/>
</dbReference>
<evidence type="ECO:0000256" key="9">
    <source>
        <dbReference type="ARBA" id="ARBA00022840"/>
    </source>
</evidence>
<dbReference type="Pfam" id="PF00122">
    <property type="entry name" value="E1-E2_ATPase"/>
    <property type="match status" value="1"/>
</dbReference>
<dbReference type="InterPro" id="IPR059000">
    <property type="entry name" value="ATPase_P-type_domA"/>
</dbReference>
<dbReference type="CDD" id="cd00371">
    <property type="entry name" value="HMA"/>
    <property type="match status" value="1"/>
</dbReference>
<evidence type="ECO:0000256" key="3">
    <source>
        <dbReference type="ARBA" id="ARBA00022448"/>
    </source>
</evidence>
<dbReference type="NCBIfam" id="TIGR01525">
    <property type="entry name" value="ATPase-IB_hvy"/>
    <property type="match status" value="1"/>
</dbReference>
<dbReference type="InterPro" id="IPR036163">
    <property type="entry name" value="HMA_dom_sf"/>
</dbReference>
<keyword evidence="18" id="KW-1185">Reference proteome</keyword>
<keyword evidence="9 15" id="KW-0067">ATP-binding</keyword>
<keyword evidence="12 15" id="KW-1133">Transmembrane helix</keyword>
<name>A0ABW3ZHF5_9RHOB</name>
<evidence type="ECO:0000256" key="2">
    <source>
        <dbReference type="ARBA" id="ARBA00006024"/>
    </source>
</evidence>
<dbReference type="InterPro" id="IPR006121">
    <property type="entry name" value="HMA_dom"/>
</dbReference>